<evidence type="ECO:0000256" key="8">
    <source>
        <dbReference type="ARBA" id="ARBA00022741"/>
    </source>
</evidence>
<dbReference type="NCBIfam" id="TIGR01494">
    <property type="entry name" value="ATPase_P-type"/>
    <property type="match status" value="2"/>
</dbReference>
<evidence type="ECO:0000256" key="7">
    <source>
        <dbReference type="ARBA" id="ARBA00022723"/>
    </source>
</evidence>
<evidence type="ECO:0000256" key="5">
    <source>
        <dbReference type="ARBA" id="ARBA00022553"/>
    </source>
</evidence>
<evidence type="ECO:0000256" key="13">
    <source>
        <dbReference type="ARBA" id="ARBA00023065"/>
    </source>
</evidence>
<dbReference type="InterPro" id="IPR018303">
    <property type="entry name" value="ATPase_P-typ_P_site"/>
</dbReference>
<keyword evidence="14 15" id="KW-0472">Membrane</keyword>
<dbReference type="Gene3D" id="3.30.70.100">
    <property type="match status" value="1"/>
</dbReference>
<dbReference type="SUPFAM" id="SSF56784">
    <property type="entry name" value="HAD-like"/>
    <property type="match status" value="1"/>
</dbReference>
<evidence type="ECO:0000259" key="16">
    <source>
        <dbReference type="PROSITE" id="PS50846"/>
    </source>
</evidence>
<dbReference type="SUPFAM" id="SSF81653">
    <property type="entry name" value="Calcium ATPase, transduction domain A"/>
    <property type="match status" value="1"/>
</dbReference>
<dbReference type="SUPFAM" id="SSF81665">
    <property type="entry name" value="Calcium ATPase, transmembrane domain M"/>
    <property type="match status" value="1"/>
</dbReference>
<dbReference type="PROSITE" id="PS00154">
    <property type="entry name" value="ATPASE_E1_E2"/>
    <property type="match status" value="1"/>
</dbReference>
<dbReference type="InterPro" id="IPR023214">
    <property type="entry name" value="HAD_sf"/>
</dbReference>
<keyword evidence="3" id="KW-0813">Transport</keyword>
<dbReference type="PANTHER" id="PTHR43520:SF5">
    <property type="entry name" value="CATION-TRANSPORTING P-TYPE ATPASE-RELATED"/>
    <property type="match status" value="1"/>
</dbReference>
<dbReference type="PRINTS" id="PR00943">
    <property type="entry name" value="CUATPASE"/>
</dbReference>
<feature type="transmembrane region" description="Helical" evidence="15">
    <location>
        <begin position="158"/>
        <end position="175"/>
    </location>
</feature>
<keyword evidence="10" id="KW-0460">Magnesium</keyword>
<dbReference type="Pfam" id="PF00122">
    <property type="entry name" value="E1-E2_ATPase"/>
    <property type="match status" value="1"/>
</dbReference>
<dbReference type="Pfam" id="PF00702">
    <property type="entry name" value="Hydrolase"/>
    <property type="match status" value="1"/>
</dbReference>
<dbReference type="InterPro" id="IPR017969">
    <property type="entry name" value="Heavy-metal-associated_CS"/>
</dbReference>
<dbReference type="Proteomes" id="UP001375743">
    <property type="component" value="Unassembled WGS sequence"/>
</dbReference>
<evidence type="ECO:0000256" key="4">
    <source>
        <dbReference type="ARBA" id="ARBA00022475"/>
    </source>
</evidence>
<feature type="transmembrane region" description="Helical" evidence="15">
    <location>
        <begin position="372"/>
        <end position="391"/>
    </location>
</feature>
<evidence type="ECO:0000256" key="12">
    <source>
        <dbReference type="ARBA" id="ARBA00022989"/>
    </source>
</evidence>
<comment type="caution">
    <text evidence="17">The sequence shown here is derived from an EMBL/GenBank/DDBJ whole genome shotgun (WGS) entry which is preliminary data.</text>
</comment>
<proteinExistence type="inferred from homology"/>
<protein>
    <submittedName>
        <fullName evidence="17">Heavy metal translocating P-type ATPase</fullName>
    </submittedName>
</protein>
<keyword evidence="6 15" id="KW-0812">Transmembrane</keyword>
<dbReference type="Pfam" id="PF00403">
    <property type="entry name" value="HMA"/>
    <property type="match status" value="1"/>
</dbReference>
<dbReference type="InterPro" id="IPR036163">
    <property type="entry name" value="HMA_dom_sf"/>
</dbReference>
<feature type="transmembrane region" description="Helical" evidence="15">
    <location>
        <begin position="219"/>
        <end position="237"/>
    </location>
</feature>
<dbReference type="PRINTS" id="PR00119">
    <property type="entry name" value="CATATPASE"/>
</dbReference>
<keyword evidence="9 15" id="KW-0067">ATP-binding</keyword>
<dbReference type="Gene3D" id="3.40.50.1000">
    <property type="entry name" value="HAD superfamily/HAD-like"/>
    <property type="match status" value="1"/>
</dbReference>
<dbReference type="InterPro" id="IPR008250">
    <property type="entry name" value="ATPase_P-typ_transduc_dom_A_sf"/>
</dbReference>
<dbReference type="InterPro" id="IPR023298">
    <property type="entry name" value="ATPase_P-typ_TM_dom_sf"/>
</dbReference>
<dbReference type="CDD" id="cd00371">
    <property type="entry name" value="HMA"/>
    <property type="match status" value="1"/>
</dbReference>
<organism evidence="17 18">
    <name type="scientific">Benzoatithermus flavus</name>
    <dbReference type="NCBI Taxonomy" id="3108223"/>
    <lineage>
        <taxon>Bacteria</taxon>
        <taxon>Pseudomonadati</taxon>
        <taxon>Pseudomonadota</taxon>
        <taxon>Alphaproteobacteria</taxon>
        <taxon>Geminicoccales</taxon>
        <taxon>Geminicoccaceae</taxon>
        <taxon>Benzoatithermus</taxon>
    </lineage>
</organism>
<feature type="transmembrane region" description="Helical" evidence="15">
    <location>
        <begin position="716"/>
        <end position="734"/>
    </location>
</feature>
<dbReference type="PANTHER" id="PTHR43520">
    <property type="entry name" value="ATP7, ISOFORM B"/>
    <property type="match status" value="1"/>
</dbReference>
<sequence>MTTAALPLPSGAPASIADAPAALDVVPFVRQEAGSGTNVLHLLVEGVHCGACIRRIERALQREGGLETARVNLTTRRLTIRWNGEPVRGNRLAQVVTDLGYGVVPFDPDRLKALDNKAESELLRCLAVAGFAAGNVMLLAVSVWAGHFYTMGEATRTFFHWFEALIALPAIAYAGRPFFRSAFKALRAGHTNMDVPISLAVLLAPGMSLVETIRSGEHAYFDSAITLLFFLLIGRYLDQRARGTARSAAERLLALNASAVTLVLPDGTTRSVRPEQLEAGQEVLVATGERVGVDGVVIEGASELDTSLITGETVPQRVGAGERVFAGTINLGAPLRLKVRAVGEGTLLAEIVRLMELAEQRRSRFVAIADRVAKAYAPAVHGLAAITFLGWTLTGAVGWQTALLYAIAVLIVTCPCALGLAVPAVQVLASGRLMRHGTLLKSATALERFARADTVVFDKTGTLTTGRLELERGGIAPDVLTAAAGMAKASHHPLARALAAAAPDAPAVSGVEEVPGMGLRLVRSEGEWRLGRRGWAADVPEDATVGAELWFARPGVGPVRLAFVDRVREDAAVVVHELKRRGYRVVLLSGDREPTVRAIADELGIAEWHAALKPQDKTARLEALAAEGRKVLMVGDGLNDAPALAAAYVSLSPATAVDISQTAADAVFQGQRLAPVLAVIDVAKRAERLVKQNFALSFGYNVFTVPLAMAGLVTPLVAAIAMSTSSIVVVLNSLRLNWTTRRATSVP</sequence>
<dbReference type="InterPro" id="IPR059000">
    <property type="entry name" value="ATPase_P-type_domA"/>
</dbReference>
<keyword evidence="7 15" id="KW-0479">Metal-binding</keyword>
<dbReference type="NCBIfam" id="TIGR01512">
    <property type="entry name" value="ATPase-IB2_Cd"/>
    <property type="match status" value="1"/>
</dbReference>
<comment type="subcellular location">
    <subcellularLocation>
        <location evidence="1">Cell membrane</location>
        <topology evidence="1">Multi-pass membrane protein</topology>
    </subcellularLocation>
</comment>
<keyword evidence="8 15" id="KW-0547">Nucleotide-binding</keyword>
<dbReference type="SUPFAM" id="SSF55008">
    <property type="entry name" value="HMA, heavy metal-associated domain"/>
    <property type="match status" value="1"/>
</dbReference>
<dbReference type="Gene3D" id="3.40.1110.10">
    <property type="entry name" value="Calcium-transporting ATPase, cytoplasmic domain N"/>
    <property type="match status" value="1"/>
</dbReference>
<feature type="transmembrane region" description="Helical" evidence="15">
    <location>
        <begin position="122"/>
        <end position="146"/>
    </location>
</feature>
<dbReference type="InterPro" id="IPR027256">
    <property type="entry name" value="P-typ_ATPase_IB"/>
</dbReference>
<evidence type="ECO:0000256" key="2">
    <source>
        <dbReference type="ARBA" id="ARBA00006024"/>
    </source>
</evidence>
<evidence type="ECO:0000256" key="6">
    <source>
        <dbReference type="ARBA" id="ARBA00022692"/>
    </source>
</evidence>
<evidence type="ECO:0000256" key="3">
    <source>
        <dbReference type="ARBA" id="ARBA00022448"/>
    </source>
</evidence>
<dbReference type="Gene3D" id="2.70.150.10">
    <property type="entry name" value="Calcium-transporting ATPase, cytoplasmic transduction domain A"/>
    <property type="match status" value="1"/>
</dbReference>
<dbReference type="PROSITE" id="PS01047">
    <property type="entry name" value="HMA_1"/>
    <property type="match status" value="1"/>
</dbReference>
<keyword evidence="11" id="KW-1278">Translocase</keyword>
<dbReference type="NCBIfam" id="TIGR01525">
    <property type="entry name" value="ATPase-IB_hvy"/>
    <property type="match status" value="1"/>
</dbReference>
<evidence type="ECO:0000256" key="15">
    <source>
        <dbReference type="RuleBase" id="RU362081"/>
    </source>
</evidence>
<evidence type="ECO:0000256" key="14">
    <source>
        <dbReference type="ARBA" id="ARBA00023136"/>
    </source>
</evidence>
<dbReference type="NCBIfam" id="TIGR01511">
    <property type="entry name" value="ATPase-IB1_Cu"/>
    <property type="match status" value="1"/>
</dbReference>
<evidence type="ECO:0000256" key="9">
    <source>
        <dbReference type="ARBA" id="ARBA00022840"/>
    </source>
</evidence>
<keyword evidence="12 15" id="KW-1133">Transmembrane helix</keyword>
<dbReference type="RefSeq" id="WP_418160907.1">
    <property type="nucleotide sequence ID" value="NZ_JBBLZC010000021.1"/>
</dbReference>
<feature type="domain" description="HMA" evidence="16">
    <location>
        <begin position="38"/>
        <end position="104"/>
    </location>
</feature>
<reference evidence="17 18" key="1">
    <citation type="submission" date="2024-01" db="EMBL/GenBank/DDBJ databases">
        <title>Multi-omics insights into the function and evolution of sodium benzoate biodegradation pathways in Benzoatithermus flavus gen. nov., sp. nov. from hot spring.</title>
        <authorList>
            <person name="Hu C.-J."/>
            <person name="Li W.-J."/>
        </authorList>
    </citation>
    <scope>NUCLEOTIDE SEQUENCE [LARGE SCALE GENOMIC DNA]</scope>
    <source>
        <strain evidence="17 18">SYSU G07066</strain>
    </source>
</reference>
<evidence type="ECO:0000256" key="11">
    <source>
        <dbReference type="ARBA" id="ARBA00022967"/>
    </source>
</evidence>
<dbReference type="InterPro" id="IPR006121">
    <property type="entry name" value="HMA_dom"/>
</dbReference>
<evidence type="ECO:0000313" key="18">
    <source>
        <dbReference type="Proteomes" id="UP001375743"/>
    </source>
</evidence>
<dbReference type="PROSITE" id="PS50846">
    <property type="entry name" value="HMA_2"/>
    <property type="match status" value="1"/>
</dbReference>
<dbReference type="EMBL" id="JBBLZC010000021">
    <property type="protein sequence ID" value="MEK0085060.1"/>
    <property type="molecule type" value="Genomic_DNA"/>
</dbReference>
<accession>A0ABU8XV26</accession>
<evidence type="ECO:0000256" key="1">
    <source>
        <dbReference type="ARBA" id="ARBA00004651"/>
    </source>
</evidence>
<keyword evidence="13" id="KW-0406">Ion transport</keyword>
<feature type="transmembrane region" description="Helical" evidence="15">
    <location>
        <begin position="403"/>
        <end position="425"/>
    </location>
</feature>
<keyword evidence="18" id="KW-1185">Reference proteome</keyword>
<name>A0ABU8XV26_9PROT</name>
<comment type="similarity">
    <text evidence="2 15">Belongs to the cation transport ATPase (P-type) (TC 3.A.3) family. Type IB subfamily.</text>
</comment>
<evidence type="ECO:0000313" key="17">
    <source>
        <dbReference type="EMBL" id="MEK0085060.1"/>
    </source>
</evidence>
<keyword evidence="4 15" id="KW-1003">Cell membrane</keyword>
<keyword evidence="5" id="KW-0597">Phosphoprotein</keyword>
<evidence type="ECO:0000256" key="10">
    <source>
        <dbReference type="ARBA" id="ARBA00022842"/>
    </source>
</evidence>
<feature type="transmembrane region" description="Helical" evidence="15">
    <location>
        <begin position="195"/>
        <end position="213"/>
    </location>
</feature>
<dbReference type="InterPro" id="IPR001757">
    <property type="entry name" value="P_typ_ATPase"/>
</dbReference>
<dbReference type="InterPro" id="IPR036412">
    <property type="entry name" value="HAD-like_sf"/>
</dbReference>
<gene>
    <name evidence="17" type="ORF">U1T56_18055</name>
</gene>
<dbReference type="InterPro" id="IPR023299">
    <property type="entry name" value="ATPase_P-typ_cyto_dom_N"/>
</dbReference>
<feature type="transmembrane region" description="Helical" evidence="15">
    <location>
        <begin position="694"/>
        <end position="710"/>
    </location>
</feature>